<organism evidence="8">
    <name type="scientific">Spirogyra maxima</name>
    <name type="common">Green alga</name>
    <dbReference type="NCBI Taxonomy" id="3180"/>
    <lineage>
        <taxon>Eukaryota</taxon>
        <taxon>Viridiplantae</taxon>
        <taxon>Streptophyta</taxon>
        <taxon>Zygnematophyceae</taxon>
        <taxon>Zygnematophycidae</taxon>
        <taxon>Spirogyrales</taxon>
        <taxon>Spirogyraceae</taxon>
        <taxon>Spirogyra</taxon>
    </lineage>
</organism>
<accession>A0A191T4G9</accession>
<evidence type="ECO:0000256" key="3">
    <source>
        <dbReference type="ARBA" id="ARBA00022836"/>
    </source>
</evidence>
<evidence type="ECO:0000256" key="6">
    <source>
        <dbReference type="ARBA" id="ARBA00023136"/>
    </source>
</evidence>
<dbReference type="HAMAP" id="MF_00828">
    <property type="entry name" value="PSI_PsaM"/>
    <property type="match status" value="1"/>
</dbReference>
<dbReference type="InterPro" id="IPR010010">
    <property type="entry name" value="PSI_PsaM"/>
</dbReference>
<evidence type="ECO:0000256" key="2">
    <source>
        <dbReference type="ARBA" id="ARBA00022692"/>
    </source>
</evidence>
<dbReference type="SUPFAM" id="SSF81548">
    <property type="entry name" value="Subunit XII of photosystem I reaction centre, PsaM"/>
    <property type="match status" value="1"/>
</dbReference>
<reference evidence="8" key="1">
    <citation type="journal article" date="2016" name="Front. Plant Sci.">
        <title>Comparative Chloroplast Genome Analyses of Streptophyte Green Algae Uncover Major Structural Alterations in the Klebsormidiophyceae, Coleochaetophyceae and Zygnematophyceae.</title>
        <authorList>
            <person name="Lemieux C."/>
            <person name="Otis C."/>
            <person name="Turmel M."/>
        </authorList>
    </citation>
    <scope>NUCLEOTIDE SEQUENCE</scope>
</reference>
<keyword evidence="1 7" id="KW-0602">Photosynthesis</keyword>
<dbReference type="NCBIfam" id="TIGR03053">
    <property type="entry name" value="PS_I_psaM"/>
    <property type="match status" value="1"/>
</dbReference>
<sequence length="32" mass="3416">MTLISDSQIVVALVSALVTGILALRLGKELYK</sequence>
<evidence type="ECO:0000256" key="4">
    <source>
        <dbReference type="ARBA" id="ARBA00022989"/>
    </source>
</evidence>
<keyword evidence="8" id="KW-0934">Plastid</keyword>
<name>A0A191T4G9_SPIMX</name>
<comment type="similarity">
    <text evidence="7">Belongs to the PsaM family.</text>
</comment>
<keyword evidence="2 7" id="KW-0812">Transmembrane</keyword>
<feature type="transmembrane region" description="Helical" evidence="7">
    <location>
        <begin position="6"/>
        <end position="26"/>
    </location>
</feature>
<dbReference type="EMBL" id="KU646489">
    <property type="protein sequence ID" value="ANI25290.1"/>
    <property type="molecule type" value="Genomic_DNA"/>
</dbReference>
<evidence type="ECO:0000313" key="8">
    <source>
        <dbReference type="EMBL" id="ANI25290.1"/>
    </source>
</evidence>
<dbReference type="GO" id="GO:0015979">
    <property type="term" value="P:photosynthesis"/>
    <property type="evidence" value="ECO:0007669"/>
    <property type="project" value="UniProtKB-UniRule"/>
</dbReference>
<dbReference type="AlphaFoldDB" id="A0A191T4G9"/>
<protein>
    <recommendedName>
        <fullName evidence="7">Photosystem I reaction center subunit XII</fullName>
    </recommendedName>
    <alternativeName>
        <fullName evidence="7">PSI-M</fullName>
    </alternativeName>
</protein>
<dbReference type="GO" id="GO:0009522">
    <property type="term" value="C:photosystem I"/>
    <property type="evidence" value="ECO:0007669"/>
    <property type="project" value="UniProtKB-KW"/>
</dbReference>
<evidence type="ECO:0000256" key="5">
    <source>
        <dbReference type="ARBA" id="ARBA00023078"/>
    </source>
</evidence>
<proteinExistence type="inferred from homology"/>
<gene>
    <name evidence="7 8" type="primary">psaM</name>
</gene>
<evidence type="ECO:0000256" key="7">
    <source>
        <dbReference type="HAMAP-Rule" id="MF_00828"/>
    </source>
</evidence>
<keyword evidence="6 7" id="KW-0472">Membrane</keyword>
<evidence type="ECO:0000256" key="1">
    <source>
        <dbReference type="ARBA" id="ARBA00022531"/>
    </source>
</evidence>
<geneLocation type="chloroplast" evidence="8"/>
<dbReference type="RefSeq" id="YP_009258402.1">
    <property type="nucleotide sequence ID" value="NC_030355.1"/>
</dbReference>
<dbReference type="Pfam" id="PF07465">
    <property type="entry name" value="PsaM"/>
    <property type="match status" value="1"/>
</dbReference>
<keyword evidence="3 7" id="KW-0603">Photosystem I</keyword>
<dbReference type="InterPro" id="IPR037279">
    <property type="entry name" value="PSI_PsaM_sf"/>
</dbReference>
<keyword evidence="8" id="KW-0150">Chloroplast</keyword>
<keyword evidence="5 7" id="KW-0793">Thylakoid</keyword>
<dbReference type="GeneID" id="27984758"/>
<keyword evidence="4 7" id="KW-1133">Transmembrane helix</keyword>
<dbReference type="GO" id="GO:0009535">
    <property type="term" value="C:chloroplast thylakoid membrane"/>
    <property type="evidence" value="ECO:0007669"/>
    <property type="project" value="UniProtKB-SubCell"/>
</dbReference>
<comment type="subcellular location">
    <subcellularLocation>
        <location evidence="7">Plastid</location>
        <location evidence="7">Chloroplast thylakoid membrane</location>
        <topology evidence="7">Single-pass membrane protein</topology>
    </subcellularLocation>
</comment>